<keyword evidence="2" id="KW-0472">Membrane</keyword>
<dbReference type="KEGG" id="tps:THAPSDRAFT_5671"/>
<feature type="transmembrane region" description="Helical" evidence="2">
    <location>
        <begin position="490"/>
        <end position="509"/>
    </location>
</feature>
<dbReference type="eggNOG" id="ENOG502SSU9">
    <property type="taxonomic scope" value="Eukaryota"/>
</dbReference>
<feature type="compositionally biased region" description="Polar residues" evidence="1">
    <location>
        <begin position="118"/>
        <end position="142"/>
    </location>
</feature>
<feature type="compositionally biased region" description="Low complexity" evidence="1">
    <location>
        <begin position="23"/>
        <end position="44"/>
    </location>
</feature>
<dbReference type="EMBL" id="CM000642">
    <property type="protein sequence ID" value="EED92134.1"/>
    <property type="molecule type" value="Genomic_DNA"/>
</dbReference>
<feature type="transmembrane region" description="Helical" evidence="2">
    <location>
        <begin position="529"/>
        <end position="552"/>
    </location>
</feature>
<keyword evidence="2" id="KW-0812">Transmembrane</keyword>
<proteinExistence type="predicted"/>
<dbReference type="AlphaFoldDB" id="B8C3K2"/>
<feature type="compositionally biased region" description="Polar residues" evidence="1">
    <location>
        <begin position="1"/>
        <end position="11"/>
    </location>
</feature>
<dbReference type="GO" id="GO:0016020">
    <property type="term" value="C:membrane"/>
    <property type="evidence" value="ECO:0000318"/>
    <property type="project" value="GO_Central"/>
</dbReference>
<dbReference type="HOGENOM" id="CLU_446586_0_0_1"/>
<name>B8C3K2_THAPS</name>
<feature type="region of interest" description="Disordered" evidence="1">
    <location>
        <begin position="353"/>
        <end position="373"/>
    </location>
</feature>
<evidence type="ECO:0000256" key="1">
    <source>
        <dbReference type="SAM" id="MobiDB-lite"/>
    </source>
</evidence>
<dbReference type="GO" id="GO:0005381">
    <property type="term" value="F:iron ion transmembrane transporter activity"/>
    <property type="evidence" value="ECO:0000318"/>
    <property type="project" value="GO_Central"/>
</dbReference>
<dbReference type="Proteomes" id="UP000001449">
    <property type="component" value="Chromosome 5"/>
</dbReference>
<reference evidence="3 4" key="1">
    <citation type="journal article" date="2004" name="Science">
        <title>The genome of the diatom Thalassiosira pseudonana: ecology, evolution, and metabolism.</title>
        <authorList>
            <person name="Armbrust E.V."/>
            <person name="Berges J.A."/>
            <person name="Bowler C."/>
            <person name="Green B.R."/>
            <person name="Martinez D."/>
            <person name="Putnam N.H."/>
            <person name="Zhou S."/>
            <person name="Allen A.E."/>
            <person name="Apt K.E."/>
            <person name="Bechner M."/>
            <person name="Brzezinski M.A."/>
            <person name="Chaal B.K."/>
            <person name="Chiovitti A."/>
            <person name="Davis A.K."/>
            <person name="Demarest M.S."/>
            <person name="Detter J.C."/>
            <person name="Glavina T."/>
            <person name="Goodstein D."/>
            <person name="Hadi M.Z."/>
            <person name="Hellsten U."/>
            <person name="Hildebrand M."/>
            <person name="Jenkins B.D."/>
            <person name="Jurka J."/>
            <person name="Kapitonov V.V."/>
            <person name="Kroger N."/>
            <person name="Lau W.W."/>
            <person name="Lane T.W."/>
            <person name="Larimer F.W."/>
            <person name="Lippmeier J.C."/>
            <person name="Lucas S."/>
            <person name="Medina M."/>
            <person name="Montsant A."/>
            <person name="Obornik M."/>
            <person name="Parker M.S."/>
            <person name="Palenik B."/>
            <person name="Pazour G.J."/>
            <person name="Richardson P.M."/>
            <person name="Rynearson T.A."/>
            <person name="Saito M.A."/>
            <person name="Schwartz D.C."/>
            <person name="Thamatrakoln K."/>
            <person name="Valentin K."/>
            <person name="Vardi A."/>
            <person name="Wilkerson F.P."/>
            <person name="Rokhsar D.S."/>
        </authorList>
    </citation>
    <scope>NUCLEOTIDE SEQUENCE [LARGE SCALE GENOMIC DNA]</scope>
    <source>
        <strain evidence="3 4">CCMP1335</strain>
    </source>
</reference>
<dbReference type="PaxDb" id="35128-Thaps5671"/>
<sequence>MKKTVSWSTETLKAAAKNKDDSSSSPSNMTKSSSVCAAASSTSSSKDEKQPQLTSPAVNSRIQQMIAMQKAQNATMRQLMSTGYGGLGSASPSGLRDMVTVKSSPAPKSLTGVAAKGTKSNATGSSDSVGKANTLTGVSTVQPIKPPAPTKPVESELTSTATRNNGNGSGGIHYQVQQKTNTFRTVSDNTSVGLLPGAPPTNPYNNLGSTAIAASKKSTLMSTPPHLHPQLPNFGSREDNDSPISYNSVLDQNSTPNVVKERKRMEHQLHTIQSQEQMMQAQYSEDKNDVPVMTMPQASSGDNHQPLRIEQNVPQQVPEAVNWENMGVTHQYPLKPIVQQYGYGATDVTANRNANRVEEKPTSATQAQSGTERQRLMSSLNNSPIEMQDDVLPPMSHTQHQFHYGGGGNEPPASVRVQHSNYNDYGGYHGHGNGRDQHTYISPFPQHNFQSRGRRRRRNIWWAILCYPFQCLFTSEHLGRSFCFGAIDGMLTGAGILAACVGLGILSHFNDVNVSDSASAYETYMRTKWMLIALTLAACFSDGICMAIGHVWSTRLVAGTAYEERKEELRNFETNRSDAKARLVDALLMKGMLKIDAMSLADTLEGYPDIFQ</sequence>
<dbReference type="GO" id="GO:0030026">
    <property type="term" value="P:intracellular manganese ion homeostasis"/>
    <property type="evidence" value="ECO:0000318"/>
    <property type="project" value="GO_Central"/>
</dbReference>
<feature type="region of interest" description="Disordered" evidence="1">
    <location>
        <begin position="1"/>
        <end position="61"/>
    </location>
</feature>
<reference evidence="3 4" key="2">
    <citation type="journal article" date="2008" name="Nature">
        <title>The Phaeodactylum genome reveals the evolutionary history of diatom genomes.</title>
        <authorList>
            <person name="Bowler C."/>
            <person name="Allen A.E."/>
            <person name="Badger J.H."/>
            <person name="Grimwood J."/>
            <person name="Jabbari K."/>
            <person name="Kuo A."/>
            <person name="Maheswari U."/>
            <person name="Martens C."/>
            <person name="Maumus F."/>
            <person name="Otillar R.P."/>
            <person name="Rayko E."/>
            <person name="Salamov A."/>
            <person name="Vandepoele K."/>
            <person name="Beszteri B."/>
            <person name="Gruber A."/>
            <person name="Heijde M."/>
            <person name="Katinka M."/>
            <person name="Mock T."/>
            <person name="Valentin K."/>
            <person name="Verret F."/>
            <person name="Berges J.A."/>
            <person name="Brownlee C."/>
            <person name="Cadoret J.P."/>
            <person name="Chiovitti A."/>
            <person name="Choi C.J."/>
            <person name="Coesel S."/>
            <person name="De Martino A."/>
            <person name="Detter J.C."/>
            <person name="Durkin C."/>
            <person name="Falciatore A."/>
            <person name="Fournet J."/>
            <person name="Haruta M."/>
            <person name="Huysman M.J."/>
            <person name="Jenkins B.D."/>
            <person name="Jiroutova K."/>
            <person name="Jorgensen R.E."/>
            <person name="Joubert Y."/>
            <person name="Kaplan A."/>
            <person name="Kroger N."/>
            <person name="Kroth P.G."/>
            <person name="La Roche J."/>
            <person name="Lindquist E."/>
            <person name="Lommer M."/>
            <person name="Martin-Jezequel V."/>
            <person name="Lopez P.J."/>
            <person name="Lucas S."/>
            <person name="Mangogna M."/>
            <person name="McGinnis K."/>
            <person name="Medlin L.K."/>
            <person name="Montsant A."/>
            <person name="Oudot-Le Secq M.P."/>
            <person name="Napoli C."/>
            <person name="Obornik M."/>
            <person name="Parker M.S."/>
            <person name="Petit J.L."/>
            <person name="Porcel B.M."/>
            <person name="Poulsen N."/>
            <person name="Robison M."/>
            <person name="Rychlewski L."/>
            <person name="Rynearson T.A."/>
            <person name="Schmutz J."/>
            <person name="Shapiro H."/>
            <person name="Siaut M."/>
            <person name="Stanley M."/>
            <person name="Sussman M.R."/>
            <person name="Taylor A.R."/>
            <person name="Vardi A."/>
            <person name="von Dassow P."/>
            <person name="Vyverman W."/>
            <person name="Willis A."/>
            <person name="Wyrwicz L.S."/>
            <person name="Rokhsar D.S."/>
            <person name="Weissenbach J."/>
            <person name="Armbrust E.V."/>
            <person name="Green B.R."/>
            <person name="Van de Peer Y."/>
            <person name="Grigoriev I.V."/>
        </authorList>
    </citation>
    <scope>NUCLEOTIDE SEQUENCE [LARGE SCALE GENOMIC DNA]</scope>
    <source>
        <strain evidence="3 4">CCMP1335</strain>
    </source>
</reference>
<organism evidence="3 4">
    <name type="scientific">Thalassiosira pseudonana</name>
    <name type="common">Marine diatom</name>
    <name type="synonym">Cyclotella nana</name>
    <dbReference type="NCBI Taxonomy" id="35128"/>
    <lineage>
        <taxon>Eukaryota</taxon>
        <taxon>Sar</taxon>
        <taxon>Stramenopiles</taxon>
        <taxon>Ochrophyta</taxon>
        <taxon>Bacillariophyta</taxon>
        <taxon>Coscinodiscophyceae</taxon>
        <taxon>Thalassiosirophycidae</taxon>
        <taxon>Thalassiosirales</taxon>
        <taxon>Thalassiosiraceae</taxon>
        <taxon>Thalassiosira</taxon>
    </lineage>
</organism>
<feature type="compositionally biased region" description="Polar residues" evidence="1">
    <location>
        <begin position="51"/>
        <end position="61"/>
    </location>
</feature>
<dbReference type="GeneID" id="7445221"/>
<keyword evidence="2" id="KW-1133">Transmembrane helix</keyword>
<feature type="region of interest" description="Disordered" evidence="1">
    <location>
        <begin position="104"/>
        <end position="171"/>
    </location>
</feature>
<dbReference type="GO" id="GO:0005384">
    <property type="term" value="F:manganese ion transmembrane transporter activity"/>
    <property type="evidence" value="ECO:0000318"/>
    <property type="project" value="GO_Central"/>
</dbReference>
<evidence type="ECO:0000313" key="3">
    <source>
        <dbReference type="EMBL" id="EED92134.1"/>
    </source>
</evidence>
<dbReference type="InParanoid" id="B8C3K2"/>
<dbReference type="RefSeq" id="XP_002290382.1">
    <property type="nucleotide sequence ID" value="XM_002290346.1"/>
</dbReference>
<keyword evidence="4" id="KW-1185">Reference proteome</keyword>
<feature type="compositionally biased region" description="Polar residues" evidence="1">
    <location>
        <begin position="156"/>
        <end position="166"/>
    </location>
</feature>
<feature type="compositionally biased region" description="Polar residues" evidence="1">
    <location>
        <begin position="362"/>
        <end position="373"/>
    </location>
</feature>
<evidence type="ECO:0000313" key="4">
    <source>
        <dbReference type="Proteomes" id="UP000001449"/>
    </source>
</evidence>
<accession>B8C3K2</accession>
<gene>
    <name evidence="3" type="ORF">THAPSDRAFT_5671</name>
</gene>
<protein>
    <submittedName>
        <fullName evidence="3">Uncharacterized protein</fullName>
    </submittedName>
</protein>
<evidence type="ECO:0000256" key="2">
    <source>
        <dbReference type="SAM" id="Phobius"/>
    </source>
</evidence>